<evidence type="ECO:0000313" key="1">
    <source>
        <dbReference type="EMBL" id="RDY08373.1"/>
    </source>
</evidence>
<evidence type="ECO:0000313" key="2">
    <source>
        <dbReference type="Proteomes" id="UP000257109"/>
    </source>
</evidence>
<feature type="non-terminal residue" evidence="1">
    <location>
        <position position="1"/>
    </location>
</feature>
<name>A0A371I020_MUCPR</name>
<dbReference type="AlphaFoldDB" id="A0A371I020"/>
<comment type="caution">
    <text evidence="1">The sequence shown here is derived from an EMBL/GenBank/DDBJ whole genome shotgun (WGS) entry which is preliminary data.</text>
</comment>
<protein>
    <submittedName>
        <fullName evidence="1">Uncharacterized protein</fullName>
    </submittedName>
</protein>
<proteinExistence type="predicted"/>
<dbReference type="EMBL" id="QJKJ01001290">
    <property type="protein sequence ID" value="RDY08373.1"/>
    <property type="molecule type" value="Genomic_DNA"/>
</dbReference>
<sequence length="92" mass="10649">MAAELAWSYARLGRLRGRYAWATSFGLLDYRVSRSWDESKKYIQDLIQLARLTNSSVVDIALDVNVKYKQEEGDILDDPTLYHKLVGSFIYN</sequence>
<dbReference type="Proteomes" id="UP000257109">
    <property type="component" value="Unassembled WGS sequence"/>
</dbReference>
<accession>A0A371I020</accession>
<gene>
    <name evidence="1" type="ORF">CR513_07390</name>
</gene>
<organism evidence="1 2">
    <name type="scientific">Mucuna pruriens</name>
    <name type="common">Velvet bean</name>
    <name type="synonym">Dolichos pruriens</name>
    <dbReference type="NCBI Taxonomy" id="157652"/>
    <lineage>
        <taxon>Eukaryota</taxon>
        <taxon>Viridiplantae</taxon>
        <taxon>Streptophyta</taxon>
        <taxon>Embryophyta</taxon>
        <taxon>Tracheophyta</taxon>
        <taxon>Spermatophyta</taxon>
        <taxon>Magnoliopsida</taxon>
        <taxon>eudicotyledons</taxon>
        <taxon>Gunneridae</taxon>
        <taxon>Pentapetalae</taxon>
        <taxon>rosids</taxon>
        <taxon>fabids</taxon>
        <taxon>Fabales</taxon>
        <taxon>Fabaceae</taxon>
        <taxon>Papilionoideae</taxon>
        <taxon>50 kb inversion clade</taxon>
        <taxon>NPAAA clade</taxon>
        <taxon>indigoferoid/millettioid clade</taxon>
        <taxon>Phaseoleae</taxon>
        <taxon>Mucuna</taxon>
    </lineage>
</organism>
<keyword evidence="2" id="KW-1185">Reference proteome</keyword>
<reference evidence="1" key="1">
    <citation type="submission" date="2018-05" db="EMBL/GenBank/DDBJ databases">
        <title>Draft genome of Mucuna pruriens seed.</title>
        <authorList>
            <person name="Nnadi N.E."/>
            <person name="Vos R."/>
            <person name="Hasami M.H."/>
            <person name="Devisetty U.K."/>
            <person name="Aguiy J.C."/>
        </authorList>
    </citation>
    <scope>NUCLEOTIDE SEQUENCE [LARGE SCALE GENOMIC DNA]</scope>
    <source>
        <strain evidence="1">JCA_2017</strain>
    </source>
</reference>